<dbReference type="EMBL" id="GL945486">
    <property type="protein sequence ID" value="EGN94948.1"/>
    <property type="molecule type" value="Genomic_DNA"/>
</dbReference>
<keyword evidence="2" id="KW-1185">Reference proteome</keyword>
<dbReference type="HOGENOM" id="CLU_112580_0_0_1"/>
<protein>
    <submittedName>
        <fullName evidence="1">Uncharacterized protein</fullName>
    </submittedName>
</protein>
<dbReference type="AlphaFoldDB" id="F8Q8P3"/>
<evidence type="ECO:0000313" key="2">
    <source>
        <dbReference type="Proteomes" id="UP000008063"/>
    </source>
</evidence>
<gene>
    <name evidence="1" type="ORF">SERLA73DRAFT_113661</name>
</gene>
<reference evidence="2" key="1">
    <citation type="journal article" date="2011" name="Science">
        <title>The plant cell wall-decomposing machinery underlies the functional diversity of forest fungi.</title>
        <authorList>
            <person name="Eastwood D.C."/>
            <person name="Floudas D."/>
            <person name="Binder M."/>
            <person name="Majcherczyk A."/>
            <person name="Schneider P."/>
            <person name="Aerts A."/>
            <person name="Asiegbu F.O."/>
            <person name="Baker S.E."/>
            <person name="Barry K."/>
            <person name="Bendiksby M."/>
            <person name="Blumentritt M."/>
            <person name="Coutinho P.M."/>
            <person name="Cullen D."/>
            <person name="de Vries R.P."/>
            <person name="Gathman A."/>
            <person name="Goodell B."/>
            <person name="Henrissat B."/>
            <person name="Ihrmark K."/>
            <person name="Kauserud H."/>
            <person name="Kohler A."/>
            <person name="LaButti K."/>
            <person name="Lapidus A."/>
            <person name="Lavin J.L."/>
            <person name="Lee Y.-H."/>
            <person name="Lindquist E."/>
            <person name="Lilly W."/>
            <person name="Lucas S."/>
            <person name="Morin E."/>
            <person name="Murat C."/>
            <person name="Oguiza J.A."/>
            <person name="Park J."/>
            <person name="Pisabarro A.G."/>
            <person name="Riley R."/>
            <person name="Rosling A."/>
            <person name="Salamov A."/>
            <person name="Schmidt O."/>
            <person name="Schmutz J."/>
            <person name="Skrede I."/>
            <person name="Stenlid J."/>
            <person name="Wiebenga A."/>
            <person name="Xie X."/>
            <person name="Kuees U."/>
            <person name="Hibbett D.S."/>
            <person name="Hoffmeister D."/>
            <person name="Hoegberg N."/>
            <person name="Martin F."/>
            <person name="Grigoriev I.V."/>
            <person name="Watkinson S.C."/>
        </authorList>
    </citation>
    <scope>NUCLEOTIDE SEQUENCE [LARGE SCALE GENOMIC DNA]</scope>
    <source>
        <strain evidence="2">strain S7.3</strain>
    </source>
</reference>
<evidence type="ECO:0000313" key="1">
    <source>
        <dbReference type="EMBL" id="EGN94948.1"/>
    </source>
</evidence>
<dbReference type="InParanoid" id="F8Q8P3"/>
<organism evidence="2">
    <name type="scientific">Serpula lacrymans var. lacrymans (strain S7.3)</name>
    <name type="common">Dry rot fungus</name>
    <dbReference type="NCBI Taxonomy" id="936435"/>
    <lineage>
        <taxon>Eukaryota</taxon>
        <taxon>Fungi</taxon>
        <taxon>Dikarya</taxon>
        <taxon>Basidiomycota</taxon>
        <taxon>Agaricomycotina</taxon>
        <taxon>Agaricomycetes</taxon>
        <taxon>Agaricomycetidae</taxon>
        <taxon>Boletales</taxon>
        <taxon>Coniophorineae</taxon>
        <taxon>Serpulaceae</taxon>
        <taxon>Serpula</taxon>
    </lineage>
</organism>
<dbReference type="STRING" id="936435.F8Q8P3"/>
<sequence length="213" mass="24507">MAQVYPSLALSDIVHIMSPSPVPQASLDDSHLLRQKSSTPEPLQESEVQKMRTRIVDMGFSGIDQVNASSREKELLDMITRLTNAVRLDPEQLMRQASTISRLTEQRSYLVYQAEEQRLRWESERDGWTRMAEALIGQQNKNAGSIYREEDTERQKAGFEADNKALRQKACRKSNVEQRCYDVLTIMQIFSLMKHNHGLLLWRLNLAVSVHCC</sequence>
<dbReference type="OMA" id="QANTIYQ"/>
<dbReference type="Proteomes" id="UP000008063">
    <property type="component" value="Unassembled WGS sequence"/>
</dbReference>
<name>F8Q8P3_SERL3</name>
<proteinExistence type="predicted"/>
<accession>F8Q8P3</accession>
<dbReference type="OrthoDB" id="2143914at2759"/>